<evidence type="ECO:0000313" key="2">
    <source>
        <dbReference type="EMBL" id="CAL5004524.1"/>
    </source>
</evidence>
<protein>
    <submittedName>
        <fullName evidence="2">Uncharacterized protein</fullName>
    </submittedName>
</protein>
<reference evidence="3" key="1">
    <citation type="submission" date="2024-06" db="EMBL/GenBank/DDBJ databases">
        <authorList>
            <person name="Ryan C."/>
        </authorList>
    </citation>
    <scope>NUCLEOTIDE SEQUENCE [LARGE SCALE GENOMIC DNA]</scope>
</reference>
<evidence type="ECO:0000313" key="3">
    <source>
        <dbReference type="Proteomes" id="UP001497457"/>
    </source>
</evidence>
<evidence type="ECO:0000256" key="1">
    <source>
        <dbReference type="SAM" id="MobiDB-lite"/>
    </source>
</evidence>
<dbReference type="Proteomes" id="UP001497457">
    <property type="component" value="Chromosome 26rd"/>
</dbReference>
<reference evidence="2 3" key="2">
    <citation type="submission" date="2024-10" db="EMBL/GenBank/DDBJ databases">
        <authorList>
            <person name="Ryan C."/>
        </authorList>
    </citation>
    <scope>NUCLEOTIDE SEQUENCE [LARGE SCALE GENOMIC DNA]</scope>
</reference>
<gene>
    <name evidence="2" type="ORF">URODEC1_LOCUS66942</name>
</gene>
<keyword evidence="3" id="KW-1185">Reference proteome</keyword>
<feature type="compositionally biased region" description="Polar residues" evidence="1">
    <location>
        <begin position="50"/>
        <end position="78"/>
    </location>
</feature>
<accession>A0ABC9BMY4</accession>
<dbReference type="AlphaFoldDB" id="A0ABC9BMY4"/>
<name>A0ABC9BMY4_9POAL</name>
<feature type="region of interest" description="Disordered" evidence="1">
    <location>
        <begin position="1"/>
        <end position="106"/>
    </location>
</feature>
<organism evidence="2 3">
    <name type="scientific">Urochloa decumbens</name>
    <dbReference type="NCBI Taxonomy" id="240449"/>
    <lineage>
        <taxon>Eukaryota</taxon>
        <taxon>Viridiplantae</taxon>
        <taxon>Streptophyta</taxon>
        <taxon>Embryophyta</taxon>
        <taxon>Tracheophyta</taxon>
        <taxon>Spermatophyta</taxon>
        <taxon>Magnoliopsida</taxon>
        <taxon>Liliopsida</taxon>
        <taxon>Poales</taxon>
        <taxon>Poaceae</taxon>
        <taxon>PACMAD clade</taxon>
        <taxon>Panicoideae</taxon>
        <taxon>Panicodae</taxon>
        <taxon>Paniceae</taxon>
        <taxon>Melinidinae</taxon>
        <taxon>Urochloa</taxon>
    </lineage>
</organism>
<feature type="compositionally biased region" description="Basic residues" evidence="1">
    <location>
        <begin position="85"/>
        <end position="106"/>
    </location>
</feature>
<dbReference type="EMBL" id="OZ075136">
    <property type="protein sequence ID" value="CAL5004524.1"/>
    <property type="molecule type" value="Genomic_DNA"/>
</dbReference>
<sequence>MIPSKAPHGKSRAKVGRPLGSGKGDTSTSPPKRQKLARQTEGASSPGPVTRSQTENETSSPRPVTRSQTAEETSSLGPMSTPRKSPAKKMVVKKKLTPRKPKKMNL</sequence>
<proteinExistence type="predicted"/>